<evidence type="ECO:0000256" key="1">
    <source>
        <dbReference type="ARBA" id="ARBA00022614"/>
    </source>
</evidence>
<dbReference type="PRINTS" id="PR00364">
    <property type="entry name" value="DISEASERSIST"/>
</dbReference>
<keyword evidence="3" id="KW-0611">Plant defense</keyword>
<dbReference type="Gene3D" id="3.40.50.300">
    <property type="entry name" value="P-loop containing nucleotide triphosphate hydrolases"/>
    <property type="match status" value="1"/>
</dbReference>
<organism evidence="5 6">
    <name type="scientific">Turnera subulata</name>
    <dbReference type="NCBI Taxonomy" id="218843"/>
    <lineage>
        <taxon>Eukaryota</taxon>
        <taxon>Viridiplantae</taxon>
        <taxon>Streptophyta</taxon>
        <taxon>Embryophyta</taxon>
        <taxon>Tracheophyta</taxon>
        <taxon>Spermatophyta</taxon>
        <taxon>Magnoliopsida</taxon>
        <taxon>eudicotyledons</taxon>
        <taxon>Gunneridae</taxon>
        <taxon>Pentapetalae</taxon>
        <taxon>rosids</taxon>
        <taxon>fabids</taxon>
        <taxon>Malpighiales</taxon>
        <taxon>Passifloraceae</taxon>
        <taxon>Turnera</taxon>
    </lineage>
</organism>
<dbReference type="InterPro" id="IPR058192">
    <property type="entry name" value="WHD_ROQ1-like"/>
</dbReference>
<dbReference type="InterPro" id="IPR027417">
    <property type="entry name" value="P-loop_NTPase"/>
</dbReference>
<dbReference type="OrthoDB" id="1357022at2759"/>
<dbReference type="InterPro" id="IPR044974">
    <property type="entry name" value="Disease_R_plants"/>
</dbReference>
<sequence length="818" mass="92414">MKHEAKFIKKIVKEVSRELKYTRLFVAAHPVGIEPRVHELRALLKSNKRSSTDDDEQKVVVVGICGTGGIGKTTLAKATYNHLFHSFEAKSFLHNVREVSQQSNGLVQLQKQLLSDTLRLEKIKIASVDEGINLIKKRLEGRKVLLVLDDVDEHLYQLKSIGGSIKWCGPGSKIIITTRDRNLPAKIGEHKIYMVKELDNIEAMELFSWHAFGKSHPLEDYAEDSKKVVAYCGGLPLGLEVVGAALKSESIPYWKYQLAKMETNPHAQIQEKLQLSFDSLCDDQRHMFLDISCFLVGMDKEYVVRILDGCGFYAGVVLEILIHRCLVRVSETNRLMMHDLVRDMGREIVRRESPNKPHERSRLWDPQDVKDMLANNMGTEAIEGVKLALPSVNGISVDAEAFCKLRKLRLLHLDNVKLKLNIESNGVIFQNLRWLCWHGFSLEFVPKVFHLGEVVNMDMQYSNLRQFLGKLKFLDLSHSRHLEETPNFSRIPNLEDLKLEGCRSLVRVHESIGYLESLKHANFTDCKQLKALPDSFCRLTSLETLFLTGCVKLEKLPQDLGNLESLTALLAENTGITQMPSGIGRMANLKVLSLDRCGGLHPNSSTGQSSRPSTLLLPPFLQGLTRLQFLNLGNCNLLDDAMPRDFWTLSSLVNLKLHGNNFCRLPHGLGGLSSLSNLVLSNCRSLQRLEQLPASLVLLDLDNCISLEELPDLSNNAQLMDISLSNCHQLADEDQILDLRSYGRLLPLKPMPVHHFQDEIAKTYVFISKQVHNVQLIKKVTYDHILQDWLSDALGGIFIPGKRIPDSYIYQEEGPSVH</sequence>
<reference evidence="5" key="1">
    <citation type="submission" date="2022-02" db="EMBL/GenBank/DDBJ databases">
        <authorList>
            <person name="Henning P.M."/>
            <person name="McCubbin A.G."/>
            <person name="Shore J.S."/>
        </authorList>
    </citation>
    <scope>NUCLEOTIDE SEQUENCE</scope>
    <source>
        <strain evidence="5">F60SS</strain>
        <tissue evidence="5">Leaves</tissue>
    </source>
</reference>
<keyword evidence="1" id="KW-0433">Leucine-rich repeat</keyword>
<dbReference type="Pfam" id="PF23282">
    <property type="entry name" value="WHD_ROQ1"/>
    <property type="match status" value="1"/>
</dbReference>
<dbReference type="Gene3D" id="1.10.8.430">
    <property type="entry name" value="Helical domain of apoptotic protease-activating factors"/>
    <property type="match status" value="1"/>
</dbReference>
<dbReference type="GO" id="GO:0006952">
    <property type="term" value="P:defense response"/>
    <property type="evidence" value="ECO:0007669"/>
    <property type="project" value="UniProtKB-KW"/>
</dbReference>
<evidence type="ECO:0000313" key="5">
    <source>
        <dbReference type="EMBL" id="KAJ4850089.1"/>
    </source>
</evidence>
<dbReference type="InterPro" id="IPR003593">
    <property type="entry name" value="AAA+_ATPase"/>
</dbReference>
<dbReference type="PANTHER" id="PTHR11017">
    <property type="entry name" value="LEUCINE-RICH REPEAT-CONTAINING PROTEIN"/>
    <property type="match status" value="1"/>
</dbReference>
<keyword evidence="2" id="KW-0677">Repeat</keyword>
<dbReference type="EMBL" id="JAKUCV010000421">
    <property type="protein sequence ID" value="KAJ4850089.1"/>
    <property type="molecule type" value="Genomic_DNA"/>
</dbReference>
<keyword evidence="6" id="KW-1185">Reference proteome</keyword>
<proteinExistence type="predicted"/>
<evidence type="ECO:0000313" key="6">
    <source>
        <dbReference type="Proteomes" id="UP001141552"/>
    </source>
</evidence>
<evidence type="ECO:0000256" key="3">
    <source>
        <dbReference type="ARBA" id="ARBA00022821"/>
    </source>
</evidence>
<dbReference type="PANTHER" id="PTHR11017:SF509">
    <property type="entry name" value="ADP-RIBOSYL CYCLASE_CYCLIC ADP-RIBOSE HYDROLASE"/>
    <property type="match status" value="1"/>
</dbReference>
<dbReference type="Proteomes" id="UP001141552">
    <property type="component" value="Unassembled WGS sequence"/>
</dbReference>
<dbReference type="Gene3D" id="3.80.10.10">
    <property type="entry name" value="Ribonuclease Inhibitor"/>
    <property type="match status" value="2"/>
</dbReference>
<dbReference type="InterPro" id="IPR002182">
    <property type="entry name" value="NB-ARC"/>
</dbReference>
<dbReference type="InterPro" id="IPR032675">
    <property type="entry name" value="LRR_dom_sf"/>
</dbReference>
<evidence type="ECO:0000256" key="2">
    <source>
        <dbReference type="ARBA" id="ARBA00022737"/>
    </source>
</evidence>
<dbReference type="Pfam" id="PF23598">
    <property type="entry name" value="LRR_14"/>
    <property type="match status" value="1"/>
</dbReference>
<dbReference type="SUPFAM" id="SSF52058">
    <property type="entry name" value="L domain-like"/>
    <property type="match status" value="1"/>
</dbReference>
<dbReference type="SMART" id="SM00382">
    <property type="entry name" value="AAA"/>
    <property type="match status" value="1"/>
</dbReference>
<name>A0A9Q0GK96_9ROSI</name>
<accession>A0A9Q0GK96</accession>
<protein>
    <recommendedName>
        <fullName evidence="4">AAA+ ATPase domain-containing protein</fullName>
    </recommendedName>
</protein>
<dbReference type="SUPFAM" id="SSF52540">
    <property type="entry name" value="P-loop containing nucleoside triphosphate hydrolases"/>
    <property type="match status" value="1"/>
</dbReference>
<dbReference type="GO" id="GO:0051707">
    <property type="term" value="P:response to other organism"/>
    <property type="evidence" value="ECO:0007669"/>
    <property type="project" value="UniProtKB-ARBA"/>
</dbReference>
<reference evidence="5" key="2">
    <citation type="journal article" date="2023" name="Plants (Basel)">
        <title>Annotation of the Turnera subulata (Passifloraceae) Draft Genome Reveals the S-Locus Evolved after the Divergence of Turneroideae from Passifloroideae in a Stepwise Manner.</title>
        <authorList>
            <person name="Henning P.M."/>
            <person name="Roalson E.H."/>
            <person name="Mir W."/>
            <person name="McCubbin A.G."/>
            <person name="Shore J.S."/>
        </authorList>
    </citation>
    <scope>NUCLEOTIDE SEQUENCE</scope>
    <source>
        <strain evidence="5">F60SS</strain>
    </source>
</reference>
<feature type="domain" description="AAA+ ATPase" evidence="4">
    <location>
        <begin position="58"/>
        <end position="198"/>
    </location>
</feature>
<gene>
    <name evidence="5" type="ORF">Tsubulata_011583</name>
</gene>
<dbReference type="AlphaFoldDB" id="A0A9Q0GK96"/>
<dbReference type="Pfam" id="PF00931">
    <property type="entry name" value="NB-ARC"/>
    <property type="match status" value="1"/>
</dbReference>
<dbReference type="GO" id="GO:0043531">
    <property type="term" value="F:ADP binding"/>
    <property type="evidence" value="ECO:0007669"/>
    <property type="project" value="InterPro"/>
</dbReference>
<dbReference type="InterPro" id="IPR055414">
    <property type="entry name" value="LRR_R13L4/SHOC2-like"/>
</dbReference>
<comment type="caution">
    <text evidence="5">The sequence shown here is derived from an EMBL/GenBank/DDBJ whole genome shotgun (WGS) entry which is preliminary data.</text>
</comment>
<evidence type="ECO:0000259" key="4">
    <source>
        <dbReference type="SMART" id="SM00382"/>
    </source>
</evidence>
<feature type="non-terminal residue" evidence="5">
    <location>
        <position position="818"/>
    </location>
</feature>
<dbReference type="InterPro" id="IPR042197">
    <property type="entry name" value="Apaf_helical"/>
</dbReference>